<sequence length="93" mass="10331">MLRDSITDGNFMDAELVSQLHLTSVPIQNPLEAHAITGAPPYYPSPLRAGFFFVGKKVGGLRPCIDYRGINTITPQYGEQLSEQGLEFRDFQS</sequence>
<protein>
    <submittedName>
        <fullName evidence="1">Uncharacterized protein</fullName>
    </submittedName>
</protein>
<dbReference type="InterPro" id="IPR043502">
    <property type="entry name" value="DNA/RNA_pol_sf"/>
</dbReference>
<dbReference type="EMBL" id="JAINUF010000001">
    <property type="protein sequence ID" value="KAJ8381401.1"/>
    <property type="molecule type" value="Genomic_DNA"/>
</dbReference>
<reference evidence="1" key="1">
    <citation type="journal article" date="2023" name="Science">
        <title>Genome structures resolve the early diversification of teleost fishes.</title>
        <authorList>
            <person name="Parey E."/>
            <person name="Louis A."/>
            <person name="Montfort J."/>
            <person name="Bouchez O."/>
            <person name="Roques C."/>
            <person name="Iampietro C."/>
            <person name="Lluch J."/>
            <person name="Castinel A."/>
            <person name="Donnadieu C."/>
            <person name="Desvignes T."/>
            <person name="Floi Bucao C."/>
            <person name="Jouanno E."/>
            <person name="Wen M."/>
            <person name="Mejri S."/>
            <person name="Dirks R."/>
            <person name="Jansen H."/>
            <person name="Henkel C."/>
            <person name="Chen W.J."/>
            <person name="Zahm M."/>
            <person name="Cabau C."/>
            <person name="Klopp C."/>
            <person name="Thompson A.W."/>
            <person name="Robinson-Rechavi M."/>
            <person name="Braasch I."/>
            <person name="Lecointre G."/>
            <person name="Bobe J."/>
            <person name="Postlethwait J.H."/>
            <person name="Berthelot C."/>
            <person name="Roest Crollius H."/>
            <person name="Guiguen Y."/>
        </authorList>
    </citation>
    <scope>NUCLEOTIDE SEQUENCE</scope>
    <source>
        <strain evidence="1">WJC10195</strain>
    </source>
</reference>
<dbReference type="AlphaFoldDB" id="A0A9Q1JCA1"/>
<comment type="caution">
    <text evidence="1">The sequence shown here is derived from an EMBL/GenBank/DDBJ whole genome shotgun (WGS) entry which is preliminary data.</text>
</comment>
<dbReference type="Proteomes" id="UP001152622">
    <property type="component" value="Chromosome 1"/>
</dbReference>
<evidence type="ECO:0000313" key="2">
    <source>
        <dbReference type="Proteomes" id="UP001152622"/>
    </source>
</evidence>
<organism evidence="1 2">
    <name type="scientific">Synaphobranchus kaupii</name>
    <name type="common">Kaup's arrowtooth eel</name>
    <dbReference type="NCBI Taxonomy" id="118154"/>
    <lineage>
        <taxon>Eukaryota</taxon>
        <taxon>Metazoa</taxon>
        <taxon>Chordata</taxon>
        <taxon>Craniata</taxon>
        <taxon>Vertebrata</taxon>
        <taxon>Euteleostomi</taxon>
        <taxon>Actinopterygii</taxon>
        <taxon>Neopterygii</taxon>
        <taxon>Teleostei</taxon>
        <taxon>Anguilliformes</taxon>
        <taxon>Synaphobranchidae</taxon>
        <taxon>Synaphobranchus</taxon>
    </lineage>
</organism>
<keyword evidence="2" id="KW-1185">Reference proteome</keyword>
<accession>A0A9Q1JCA1</accession>
<dbReference type="Gene3D" id="3.10.10.10">
    <property type="entry name" value="HIV Type 1 Reverse Transcriptase, subunit A, domain 1"/>
    <property type="match status" value="1"/>
</dbReference>
<evidence type="ECO:0000313" key="1">
    <source>
        <dbReference type="EMBL" id="KAJ8381401.1"/>
    </source>
</evidence>
<proteinExistence type="predicted"/>
<dbReference type="SUPFAM" id="SSF56672">
    <property type="entry name" value="DNA/RNA polymerases"/>
    <property type="match status" value="1"/>
</dbReference>
<name>A0A9Q1JCA1_SYNKA</name>
<gene>
    <name evidence="1" type="ORF">SKAU_G00021790</name>
</gene>